<dbReference type="PANTHER" id="PTHR42678:SF34">
    <property type="entry name" value="OS04G0183300 PROTEIN"/>
    <property type="match status" value="1"/>
</dbReference>
<dbReference type="SUPFAM" id="SSF75304">
    <property type="entry name" value="Amidase signature (AS) enzymes"/>
    <property type="match status" value="1"/>
</dbReference>
<dbReference type="EMBL" id="LILC01000023">
    <property type="protein sequence ID" value="KOO43002.1"/>
    <property type="molecule type" value="Genomic_DNA"/>
</dbReference>
<dbReference type="InterPro" id="IPR036928">
    <property type="entry name" value="AS_sf"/>
</dbReference>
<protein>
    <submittedName>
        <fullName evidence="1">Uncharacterized protein</fullName>
    </submittedName>
</protein>
<keyword evidence="2" id="KW-1185">Reference proteome</keyword>
<gene>
    <name evidence="1" type="ORF">AMD01_17885</name>
</gene>
<proteinExistence type="predicted"/>
<comment type="caution">
    <text evidence="1">The sequence shown here is derived from an EMBL/GenBank/DDBJ whole genome shotgun (WGS) entry which is preliminary data.</text>
</comment>
<dbReference type="Gene3D" id="3.90.1300.10">
    <property type="entry name" value="Amidase signature (AS) domain"/>
    <property type="match status" value="1"/>
</dbReference>
<accession>A0A0M0KWM2</accession>
<dbReference type="STRING" id="284581.AMD01_17885"/>
<dbReference type="Proteomes" id="UP000037558">
    <property type="component" value="Unassembled WGS sequence"/>
</dbReference>
<sequence length="86" mass="9579">MYYAQEEGIDYTLKKYGLDAIVFPAYLNSTISAKAGYPSIAVPAGYQASERPFGITFAGGAFSEKKLIQLAYAFEQKTKHRKSPRF</sequence>
<dbReference type="AlphaFoldDB" id="A0A0M0KWM2"/>
<evidence type="ECO:0000313" key="1">
    <source>
        <dbReference type="EMBL" id="KOO43002.1"/>
    </source>
</evidence>
<evidence type="ECO:0000313" key="2">
    <source>
        <dbReference type="Proteomes" id="UP000037558"/>
    </source>
</evidence>
<dbReference type="PATRIC" id="fig|284581.3.peg.3091"/>
<name>A0A0M0KWM2_9BACI</name>
<organism evidence="1 2">
    <name type="scientific">Priestia koreensis</name>
    <dbReference type="NCBI Taxonomy" id="284581"/>
    <lineage>
        <taxon>Bacteria</taxon>
        <taxon>Bacillati</taxon>
        <taxon>Bacillota</taxon>
        <taxon>Bacilli</taxon>
        <taxon>Bacillales</taxon>
        <taxon>Bacillaceae</taxon>
        <taxon>Priestia</taxon>
    </lineage>
</organism>
<reference evidence="2" key="1">
    <citation type="submission" date="2015-08" db="EMBL/GenBank/DDBJ databases">
        <title>Fjat-14210 dsm16467.</title>
        <authorList>
            <person name="Liu B."/>
            <person name="Wang J."/>
            <person name="Zhu Y."/>
            <person name="Liu G."/>
            <person name="Chen Q."/>
            <person name="Chen Z."/>
            <person name="Lan J."/>
            <person name="Che J."/>
            <person name="Ge C."/>
            <person name="Shi H."/>
            <person name="Pan Z."/>
            <person name="Liu X."/>
        </authorList>
    </citation>
    <scope>NUCLEOTIDE SEQUENCE [LARGE SCALE GENOMIC DNA]</scope>
    <source>
        <strain evidence="2">DSM 16467</strain>
    </source>
</reference>
<dbReference type="PANTHER" id="PTHR42678">
    <property type="entry name" value="AMIDASE"/>
    <property type="match status" value="1"/>
</dbReference>